<evidence type="ECO:0000259" key="13">
    <source>
        <dbReference type="PROSITE" id="PS50015"/>
    </source>
</evidence>
<comment type="function">
    <text evidence="10">Pulmonary surfactant-associated proteins promote alveolar stability by lowering the surface tension at the air-liquid interface in the peripheral air spaces. SP-B increases the collapse pressure of palmitic acid to nearly 70 millinewtons per meter.</text>
</comment>
<keyword evidence="5" id="KW-0677">Repeat</keyword>
<evidence type="ECO:0000256" key="11">
    <source>
        <dbReference type="ARBA" id="ARBA00041094"/>
    </source>
</evidence>
<dbReference type="AlphaFoldDB" id="A0AA88D2V8"/>
<sequence length="199" mass="22639">MQTSEDVIKNDNVCTLCEEYAGQALEYLDRNKTQMEILELLHQSCSQLHSYKQQEHNIFASIYCLTLVDYYAPLFFLEVSSIQPAEFCRKVNLCQQIVLISTQLSEDSCALCHRVISEVLVKLKDPDTQLEIIEVLLKACKSTKEYEKKCKRIVFEYGPLILANAEQFLETRDICTVLHACDSPTANSVEGGEKLLSDS</sequence>
<dbReference type="InterPro" id="IPR008139">
    <property type="entry name" value="SaposinB_dom"/>
</dbReference>
<gene>
    <name evidence="14" type="ORF">TIFTF001_009748</name>
</gene>
<keyword evidence="8" id="KW-1015">Disulfide bond</keyword>
<dbReference type="InterPro" id="IPR011001">
    <property type="entry name" value="Saposin-like"/>
</dbReference>
<keyword evidence="6" id="KW-0064">Aspartyl protease</keyword>
<evidence type="ECO:0000256" key="3">
    <source>
        <dbReference type="ARBA" id="ARBA00022670"/>
    </source>
</evidence>
<keyword evidence="9" id="KW-0325">Glycoprotein</keyword>
<comment type="subcellular location">
    <subcellularLocation>
        <location evidence="1">Secreted</location>
        <location evidence="1">Extracellular space</location>
    </subcellularLocation>
</comment>
<keyword evidence="6" id="KW-0378">Hydrolase</keyword>
<dbReference type="InterPro" id="IPR008138">
    <property type="entry name" value="SapB_2"/>
</dbReference>
<evidence type="ECO:0000256" key="12">
    <source>
        <dbReference type="ARBA" id="ARBA00041785"/>
    </source>
</evidence>
<dbReference type="SUPFAM" id="SSF47862">
    <property type="entry name" value="Saposin"/>
    <property type="match status" value="2"/>
</dbReference>
<dbReference type="GO" id="GO:0006508">
    <property type="term" value="P:proteolysis"/>
    <property type="evidence" value="ECO:0007669"/>
    <property type="project" value="UniProtKB-KW"/>
</dbReference>
<dbReference type="Pfam" id="PF03489">
    <property type="entry name" value="SapB_2"/>
    <property type="match status" value="2"/>
</dbReference>
<keyword evidence="2" id="KW-0964">Secreted</keyword>
<dbReference type="Pfam" id="PF05184">
    <property type="entry name" value="SapB_1"/>
    <property type="match status" value="2"/>
</dbReference>
<name>A0AA88D2V8_FICCA</name>
<dbReference type="Proteomes" id="UP001187192">
    <property type="component" value="Unassembled WGS sequence"/>
</dbReference>
<evidence type="ECO:0000313" key="15">
    <source>
        <dbReference type="Proteomes" id="UP001187192"/>
    </source>
</evidence>
<evidence type="ECO:0000256" key="10">
    <source>
        <dbReference type="ARBA" id="ARBA00037221"/>
    </source>
</evidence>
<dbReference type="PROSITE" id="PS50015">
    <property type="entry name" value="SAP_B"/>
    <property type="match status" value="2"/>
</dbReference>
<evidence type="ECO:0000256" key="7">
    <source>
        <dbReference type="ARBA" id="ARBA00023145"/>
    </source>
</evidence>
<evidence type="ECO:0000256" key="2">
    <source>
        <dbReference type="ARBA" id="ARBA00022525"/>
    </source>
</evidence>
<evidence type="ECO:0000256" key="6">
    <source>
        <dbReference type="ARBA" id="ARBA00022750"/>
    </source>
</evidence>
<keyword evidence="15" id="KW-1185">Reference proteome</keyword>
<reference evidence="14" key="1">
    <citation type="submission" date="2023-07" db="EMBL/GenBank/DDBJ databases">
        <title>draft genome sequence of fig (Ficus carica).</title>
        <authorList>
            <person name="Takahashi T."/>
            <person name="Nishimura K."/>
        </authorList>
    </citation>
    <scope>NUCLEOTIDE SEQUENCE</scope>
</reference>
<dbReference type="GO" id="GO:0006629">
    <property type="term" value="P:lipid metabolic process"/>
    <property type="evidence" value="ECO:0007669"/>
    <property type="project" value="InterPro"/>
</dbReference>
<accession>A0AA88D2V8</accession>
<dbReference type="Gene3D" id="1.10.225.10">
    <property type="entry name" value="Saposin-like"/>
    <property type="match status" value="2"/>
</dbReference>
<proteinExistence type="predicted"/>
<dbReference type="InterPro" id="IPR007856">
    <property type="entry name" value="SapB_1"/>
</dbReference>
<protein>
    <recommendedName>
        <fullName evidence="11">Pulmonary surfactant-associated protein B</fullName>
    </recommendedName>
    <alternativeName>
        <fullName evidence="12">Pulmonary surfactant-associated proteolipid SPL(Phe)</fullName>
    </alternativeName>
</protein>
<feature type="domain" description="Saposin B-type" evidence="13">
    <location>
        <begin position="10"/>
        <end position="98"/>
    </location>
</feature>
<evidence type="ECO:0000256" key="5">
    <source>
        <dbReference type="ARBA" id="ARBA00022737"/>
    </source>
</evidence>
<dbReference type="PANTHER" id="PTHR11480">
    <property type="entry name" value="SAPOSIN-RELATED"/>
    <property type="match status" value="1"/>
</dbReference>
<evidence type="ECO:0000256" key="9">
    <source>
        <dbReference type="ARBA" id="ARBA00023180"/>
    </source>
</evidence>
<keyword evidence="7" id="KW-0865">Zymogen</keyword>
<dbReference type="GO" id="GO:0004190">
    <property type="term" value="F:aspartic-type endopeptidase activity"/>
    <property type="evidence" value="ECO:0007669"/>
    <property type="project" value="UniProtKB-KW"/>
</dbReference>
<dbReference type="PANTHER" id="PTHR11480:SF3">
    <property type="entry name" value="BCDNA.GH08312"/>
    <property type="match status" value="1"/>
</dbReference>
<keyword evidence="3" id="KW-0645">Protease</keyword>
<evidence type="ECO:0000256" key="4">
    <source>
        <dbReference type="ARBA" id="ARBA00022729"/>
    </source>
</evidence>
<dbReference type="GO" id="GO:0005576">
    <property type="term" value="C:extracellular region"/>
    <property type="evidence" value="ECO:0007669"/>
    <property type="project" value="UniProtKB-SubCell"/>
</dbReference>
<evidence type="ECO:0000313" key="14">
    <source>
        <dbReference type="EMBL" id="GMN40526.1"/>
    </source>
</evidence>
<keyword evidence="4" id="KW-0732">Signal</keyword>
<dbReference type="InterPro" id="IPR051428">
    <property type="entry name" value="Sphingo_Act-Surfact_Prot"/>
</dbReference>
<dbReference type="EMBL" id="BTGU01000011">
    <property type="protein sequence ID" value="GMN40526.1"/>
    <property type="molecule type" value="Genomic_DNA"/>
</dbReference>
<feature type="domain" description="Saposin B-type" evidence="13">
    <location>
        <begin position="105"/>
        <end position="185"/>
    </location>
</feature>
<comment type="caution">
    <text evidence="14">The sequence shown here is derived from an EMBL/GenBank/DDBJ whole genome shotgun (WGS) entry which is preliminary data.</text>
</comment>
<evidence type="ECO:0000256" key="8">
    <source>
        <dbReference type="ARBA" id="ARBA00023157"/>
    </source>
</evidence>
<organism evidence="14 15">
    <name type="scientific">Ficus carica</name>
    <name type="common">Common fig</name>
    <dbReference type="NCBI Taxonomy" id="3494"/>
    <lineage>
        <taxon>Eukaryota</taxon>
        <taxon>Viridiplantae</taxon>
        <taxon>Streptophyta</taxon>
        <taxon>Embryophyta</taxon>
        <taxon>Tracheophyta</taxon>
        <taxon>Spermatophyta</taxon>
        <taxon>Magnoliopsida</taxon>
        <taxon>eudicotyledons</taxon>
        <taxon>Gunneridae</taxon>
        <taxon>Pentapetalae</taxon>
        <taxon>rosids</taxon>
        <taxon>fabids</taxon>
        <taxon>Rosales</taxon>
        <taxon>Moraceae</taxon>
        <taxon>Ficeae</taxon>
        <taxon>Ficus</taxon>
    </lineage>
</organism>
<dbReference type="FunFam" id="1.10.225.10:FF:000008">
    <property type="entry name" value="Pulmonary surfactant-associated protein B"/>
    <property type="match status" value="1"/>
</dbReference>
<evidence type="ECO:0000256" key="1">
    <source>
        <dbReference type="ARBA" id="ARBA00004239"/>
    </source>
</evidence>
<dbReference type="SMART" id="SM00741">
    <property type="entry name" value="SapB"/>
    <property type="match status" value="2"/>
</dbReference>